<reference evidence="1" key="1">
    <citation type="submission" date="2020-05" db="EMBL/GenBank/DDBJ databases">
        <authorList>
            <person name="Chiriac C."/>
            <person name="Salcher M."/>
            <person name="Ghai R."/>
            <person name="Kavagutti S V."/>
        </authorList>
    </citation>
    <scope>NUCLEOTIDE SEQUENCE</scope>
</reference>
<proteinExistence type="predicted"/>
<organism evidence="1">
    <name type="scientific">freshwater metagenome</name>
    <dbReference type="NCBI Taxonomy" id="449393"/>
    <lineage>
        <taxon>unclassified sequences</taxon>
        <taxon>metagenomes</taxon>
        <taxon>ecological metagenomes</taxon>
    </lineage>
</organism>
<name>A0A6J6Y7A5_9ZZZZ</name>
<sequence>MVVVSEFWVELVCLAIEESVVAIETALERPLLVGTGCGAVLHRAEVPFTESEGCVALVAQYLSNS</sequence>
<gene>
    <name evidence="1" type="ORF">UFOPK2996_01181</name>
</gene>
<evidence type="ECO:0000313" key="1">
    <source>
        <dbReference type="EMBL" id="CAB4803176.1"/>
    </source>
</evidence>
<protein>
    <submittedName>
        <fullName evidence="1">Unannotated protein</fullName>
    </submittedName>
</protein>
<dbReference type="AlphaFoldDB" id="A0A6J6Y7A5"/>
<dbReference type="EMBL" id="CAFAAH010000175">
    <property type="protein sequence ID" value="CAB4803176.1"/>
    <property type="molecule type" value="Genomic_DNA"/>
</dbReference>
<accession>A0A6J6Y7A5</accession>